<dbReference type="AlphaFoldDB" id="A0A9P5XIT0"/>
<evidence type="ECO:0000313" key="4">
    <source>
        <dbReference type="Proteomes" id="UP000807342"/>
    </source>
</evidence>
<feature type="transmembrane region" description="Helical" evidence="1">
    <location>
        <begin position="117"/>
        <end position="137"/>
    </location>
</feature>
<organism evidence="3 4">
    <name type="scientific">Macrolepiota fuliginosa MF-IS2</name>
    <dbReference type="NCBI Taxonomy" id="1400762"/>
    <lineage>
        <taxon>Eukaryota</taxon>
        <taxon>Fungi</taxon>
        <taxon>Dikarya</taxon>
        <taxon>Basidiomycota</taxon>
        <taxon>Agaricomycotina</taxon>
        <taxon>Agaricomycetes</taxon>
        <taxon>Agaricomycetidae</taxon>
        <taxon>Agaricales</taxon>
        <taxon>Agaricineae</taxon>
        <taxon>Agaricaceae</taxon>
        <taxon>Macrolepiota</taxon>
    </lineage>
</organism>
<evidence type="ECO:0000259" key="2">
    <source>
        <dbReference type="Pfam" id="PF20152"/>
    </source>
</evidence>
<dbReference type="PANTHER" id="PTHR40465:SF1">
    <property type="entry name" value="DUF6534 DOMAIN-CONTAINING PROTEIN"/>
    <property type="match status" value="1"/>
</dbReference>
<dbReference type="EMBL" id="MU151091">
    <property type="protein sequence ID" value="KAF9451122.1"/>
    <property type="molecule type" value="Genomic_DNA"/>
</dbReference>
<dbReference type="PANTHER" id="PTHR40465">
    <property type="entry name" value="CHROMOSOME 1, WHOLE GENOME SHOTGUN SEQUENCE"/>
    <property type="match status" value="1"/>
</dbReference>
<dbReference type="InterPro" id="IPR045339">
    <property type="entry name" value="DUF6534"/>
</dbReference>
<dbReference type="OrthoDB" id="3183258at2759"/>
<keyword evidence="1" id="KW-0472">Membrane</keyword>
<feature type="domain" description="DUF6534" evidence="2">
    <location>
        <begin position="164"/>
        <end position="248"/>
    </location>
</feature>
<keyword evidence="1" id="KW-0812">Transmembrane</keyword>
<proteinExistence type="predicted"/>
<dbReference type="Proteomes" id="UP000807342">
    <property type="component" value="Unassembled WGS sequence"/>
</dbReference>
<feature type="transmembrane region" description="Helical" evidence="1">
    <location>
        <begin position="157"/>
        <end position="179"/>
    </location>
</feature>
<keyword evidence="4" id="KW-1185">Reference proteome</keyword>
<evidence type="ECO:0000256" key="1">
    <source>
        <dbReference type="SAM" id="Phobius"/>
    </source>
</evidence>
<feature type="transmembrane region" description="Helical" evidence="1">
    <location>
        <begin position="12"/>
        <end position="35"/>
    </location>
</feature>
<gene>
    <name evidence="3" type="ORF">P691DRAFT_773402</name>
</gene>
<sequence>MLGPPANLVLAPVLIGTLFNVLLFGIVIAQTYLYFTTYKRDRTWMKLLVLSILVIDTFNTIFNVIYVYECVITHYGELEALAKATWSLNADPLLTGVIELIVQLFFAWRVHVLTRNWFLVAAVLGCCLAGGVGAFVTTYKALVIPEFARFQEFKNVVIVWLVCSSAADVLIAAILVWYLRGHKTGFRGSDMIVDRIIRVTMQTGLLTSMVAIADLISYLVDPTGTHLIFNLTLCKLYSNSLLSSLNSRGGWKYNTNTTQNTHTGTVGTYVDKGGASQAYSDASQSGWKDNHTSTVKSTLFESMRPGAGAKPEVFVHVESHEMYDVGSQKKRDTFSMDARSADTFPVHRGV</sequence>
<feature type="transmembrane region" description="Helical" evidence="1">
    <location>
        <begin position="47"/>
        <end position="68"/>
    </location>
</feature>
<evidence type="ECO:0000313" key="3">
    <source>
        <dbReference type="EMBL" id="KAF9451122.1"/>
    </source>
</evidence>
<dbReference type="Pfam" id="PF20152">
    <property type="entry name" value="DUF6534"/>
    <property type="match status" value="1"/>
</dbReference>
<feature type="transmembrane region" description="Helical" evidence="1">
    <location>
        <begin position="93"/>
        <end position="110"/>
    </location>
</feature>
<reference evidence="3" key="1">
    <citation type="submission" date="2020-11" db="EMBL/GenBank/DDBJ databases">
        <authorList>
            <consortium name="DOE Joint Genome Institute"/>
            <person name="Ahrendt S."/>
            <person name="Riley R."/>
            <person name="Andreopoulos W."/>
            <person name="Labutti K."/>
            <person name="Pangilinan J."/>
            <person name="Ruiz-Duenas F.J."/>
            <person name="Barrasa J.M."/>
            <person name="Sanchez-Garcia M."/>
            <person name="Camarero S."/>
            <person name="Miyauchi S."/>
            <person name="Serrano A."/>
            <person name="Linde D."/>
            <person name="Babiker R."/>
            <person name="Drula E."/>
            <person name="Ayuso-Fernandez I."/>
            <person name="Pacheco R."/>
            <person name="Padilla G."/>
            <person name="Ferreira P."/>
            <person name="Barriuso J."/>
            <person name="Kellner H."/>
            <person name="Castanera R."/>
            <person name="Alfaro M."/>
            <person name="Ramirez L."/>
            <person name="Pisabarro A.G."/>
            <person name="Kuo A."/>
            <person name="Tritt A."/>
            <person name="Lipzen A."/>
            <person name="He G."/>
            <person name="Yan M."/>
            <person name="Ng V."/>
            <person name="Cullen D."/>
            <person name="Martin F."/>
            <person name="Rosso M.-N."/>
            <person name="Henrissat B."/>
            <person name="Hibbett D."/>
            <person name="Martinez A.T."/>
            <person name="Grigoriev I.V."/>
        </authorList>
    </citation>
    <scope>NUCLEOTIDE SEQUENCE</scope>
    <source>
        <strain evidence="3">MF-IS2</strain>
    </source>
</reference>
<accession>A0A9P5XIT0</accession>
<name>A0A9P5XIT0_9AGAR</name>
<protein>
    <recommendedName>
        <fullName evidence="2">DUF6534 domain-containing protein</fullName>
    </recommendedName>
</protein>
<comment type="caution">
    <text evidence="3">The sequence shown here is derived from an EMBL/GenBank/DDBJ whole genome shotgun (WGS) entry which is preliminary data.</text>
</comment>
<keyword evidence="1" id="KW-1133">Transmembrane helix</keyword>